<evidence type="ECO:0000256" key="5">
    <source>
        <dbReference type="ARBA" id="ARBA00022989"/>
    </source>
</evidence>
<dbReference type="GeneID" id="29417979"/>
<evidence type="ECO:0000256" key="6">
    <source>
        <dbReference type="ARBA" id="ARBA00023136"/>
    </source>
</evidence>
<dbReference type="InterPro" id="IPR051788">
    <property type="entry name" value="MFS_Transporter"/>
</dbReference>
<feature type="transmembrane region" description="Helical" evidence="7">
    <location>
        <begin position="74"/>
        <end position="95"/>
    </location>
</feature>
<feature type="transmembrane region" description="Helical" evidence="7">
    <location>
        <begin position="7"/>
        <end position="30"/>
    </location>
</feature>
<feature type="transmembrane region" description="Helical" evidence="7">
    <location>
        <begin position="293"/>
        <end position="315"/>
    </location>
</feature>
<keyword evidence="3" id="KW-0813">Transport</keyword>
<dbReference type="InterPro" id="IPR011701">
    <property type="entry name" value="MFS"/>
</dbReference>
<feature type="transmembrane region" description="Helical" evidence="7">
    <location>
        <begin position="197"/>
        <end position="213"/>
    </location>
</feature>
<name>W6N587_CLOTY</name>
<dbReference type="GO" id="GO:0005886">
    <property type="term" value="C:plasma membrane"/>
    <property type="evidence" value="ECO:0007669"/>
    <property type="project" value="UniProtKB-SubCell"/>
</dbReference>
<dbReference type="PANTHER" id="PTHR23514:SF3">
    <property type="entry name" value="BYPASS OF STOP CODON PROTEIN 6"/>
    <property type="match status" value="1"/>
</dbReference>
<dbReference type="Proteomes" id="UP000019482">
    <property type="component" value="Unassembled WGS sequence"/>
</dbReference>
<feature type="transmembrane region" description="Helical" evidence="7">
    <location>
        <begin position="129"/>
        <end position="146"/>
    </location>
</feature>
<comment type="subcellular location">
    <subcellularLocation>
        <location evidence="1">Cell membrane</location>
        <topology evidence="1">Multi-pass membrane protein</topology>
    </subcellularLocation>
</comment>
<dbReference type="PANTHER" id="PTHR23514">
    <property type="entry name" value="BYPASS OF STOP CODON PROTEIN 6"/>
    <property type="match status" value="1"/>
</dbReference>
<dbReference type="SUPFAM" id="SSF103473">
    <property type="entry name" value="MFS general substrate transporter"/>
    <property type="match status" value="1"/>
</dbReference>
<comment type="caution">
    <text evidence="9">The sequence shown here is derived from an EMBL/GenBank/DDBJ whole genome shotgun (WGS) entry which is preliminary data.</text>
</comment>
<evidence type="ECO:0000259" key="8">
    <source>
        <dbReference type="PROSITE" id="PS50850"/>
    </source>
</evidence>
<evidence type="ECO:0000256" key="3">
    <source>
        <dbReference type="ARBA" id="ARBA00022448"/>
    </source>
</evidence>
<feature type="transmembrane region" description="Helical" evidence="7">
    <location>
        <begin position="101"/>
        <end position="122"/>
    </location>
</feature>
<accession>W6N587</accession>
<proteinExistence type="inferred from homology"/>
<dbReference type="GO" id="GO:0022857">
    <property type="term" value="F:transmembrane transporter activity"/>
    <property type="evidence" value="ECO:0007669"/>
    <property type="project" value="InterPro"/>
</dbReference>
<keyword evidence="10" id="KW-1185">Reference proteome</keyword>
<sequence>MNRDFKNMTIVFAGFFFMSLFYNTLAPFITTIKMTYNVSNDIIALLPSMIFFASFIMSILGSKIMYILGLKKSLYLGFSFAIISSFIIIVSRSFYLLLIGYFISGFTVGMGTLILSTILSLLSKKYQKFSLANAFVGLGGIISLPIDKFILSRGILFNYTYIIHIVIIGIYFIYAAQLKGIQNDTDKASNGKSPFQLIKTPMILLLAIAILVYEGTEIGTGNWTGRFLENFYGLSKLEVPNVLICFWSLFTIGRFFGDKILEKVGRLKFVIIAVIMSIFGIIIILSGKSIFNALIGFGIMGISMSLIYPAIQGYIIREVGKENVPAASSIITVFNNFGAAFLTYCVGFLDQLVKVNRN</sequence>
<evidence type="ECO:0000313" key="9">
    <source>
        <dbReference type="EMBL" id="CDL91421.1"/>
    </source>
</evidence>
<feature type="transmembrane region" description="Helical" evidence="7">
    <location>
        <begin position="158"/>
        <end position="176"/>
    </location>
</feature>
<dbReference type="RefSeq" id="WP_080662438.1">
    <property type="nucleotide sequence ID" value="NZ_CBXI010000024.1"/>
</dbReference>
<organism evidence="9 10">
    <name type="scientific">Clostridium tyrobutyricum DIVETGP</name>
    <dbReference type="NCBI Taxonomy" id="1408889"/>
    <lineage>
        <taxon>Bacteria</taxon>
        <taxon>Bacillati</taxon>
        <taxon>Bacillota</taxon>
        <taxon>Clostridia</taxon>
        <taxon>Eubacteriales</taxon>
        <taxon>Clostridiaceae</taxon>
        <taxon>Clostridium</taxon>
    </lineage>
</organism>
<dbReference type="Pfam" id="PF07690">
    <property type="entry name" value="MFS_1"/>
    <property type="match status" value="1"/>
</dbReference>
<keyword evidence="6 7" id="KW-0472">Membrane</keyword>
<evidence type="ECO:0000313" key="10">
    <source>
        <dbReference type="Proteomes" id="UP000019482"/>
    </source>
</evidence>
<evidence type="ECO:0000256" key="7">
    <source>
        <dbReference type="SAM" id="Phobius"/>
    </source>
</evidence>
<comment type="similarity">
    <text evidence="2">Belongs to the major facilitator superfamily.</text>
</comment>
<evidence type="ECO:0000256" key="2">
    <source>
        <dbReference type="ARBA" id="ARBA00008335"/>
    </source>
</evidence>
<feature type="transmembrane region" description="Helical" evidence="7">
    <location>
        <begin position="327"/>
        <end position="349"/>
    </location>
</feature>
<dbReference type="Gene3D" id="1.20.1250.20">
    <property type="entry name" value="MFS general substrate transporter like domains"/>
    <property type="match status" value="1"/>
</dbReference>
<dbReference type="EMBL" id="CBXI010000024">
    <property type="protein sequence ID" value="CDL91421.1"/>
    <property type="molecule type" value="Genomic_DNA"/>
</dbReference>
<feature type="transmembrane region" description="Helical" evidence="7">
    <location>
        <begin position="42"/>
        <end position="62"/>
    </location>
</feature>
<feature type="transmembrane region" description="Helical" evidence="7">
    <location>
        <begin position="269"/>
        <end position="287"/>
    </location>
</feature>
<keyword evidence="5 7" id="KW-1133">Transmembrane helix</keyword>
<dbReference type="PROSITE" id="PS50850">
    <property type="entry name" value="MFS"/>
    <property type="match status" value="1"/>
</dbReference>
<dbReference type="OrthoDB" id="3225787at2"/>
<evidence type="ECO:0000256" key="4">
    <source>
        <dbReference type="ARBA" id="ARBA00022692"/>
    </source>
</evidence>
<dbReference type="InterPro" id="IPR020846">
    <property type="entry name" value="MFS_dom"/>
</dbReference>
<dbReference type="InterPro" id="IPR036259">
    <property type="entry name" value="MFS_trans_sf"/>
</dbReference>
<protein>
    <submittedName>
        <fullName evidence="9">Permease</fullName>
    </submittedName>
</protein>
<reference evidence="9 10" key="1">
    <citation type="journal article" date="2015" name="Genome Announc.">
        <title>Draft Genome Sequence of Clostridium tyrobutyricum Strain DIVETGP, Isolated from Cow's Milk for Grana Padano Production.</title>
        <authorList>
            <person name="Soggiu A."/>
            <person name="Piras C."/>
            <person name="Gaiarsa S."/>
            <person name="Sassera D."/>
            <person name="Roncada P."/>
            <person name="Bendixen E."/>
            <person name="Brasca M."/>
            <person name="Bonizzi L."/>
        </authorList>
    </citation>
    <scope>NUCLEOTIDE SEQUENCE [LARGE SCALE GENOMIC DNA]</scope>
    <source>
        <strain evidence="9 10">DIVETGP</strain>
    </source>
</reference>
<gene>
    <name evidence="9" type="ORF">CTDIVETGP_1491</name>
</gene>
<keyword evidence="4 7" id="KW-0812">Transmembrane</keyword>
<feature type="domain" description="Major facilitator superfamily (MFS) profile" evidence="8">
    <location>
        <begin position="7"/>
        <end position="358"/>
    </location>
</feature>
<dbReference type="AlphaFoldDB" id="W6N587"/>
<evidence type="ECO:0000256" key="1">
    <source>
        <dbReference type="ARBA" id="ARBA00004651"/>
    </source>
</evidence>